<evidence type="ECO:0000256" key="6">
    <source>
        <dbReference type="PROSITE-ProRule" id="PRU01240"/>
    </source>
</evidence>
<organism evidence="9 10">
    <name type="scientific">Pontibacter korlensis</name>
    <dbReference type="NCBI Taxonomy" id="400092"/>
    <lineage>
        <taxon>Bacteria</taxon>
        <taxon>Pseudomonadati</taxon>
        <taxon>Bacteroidota</taxon>
        <taxon>Cytophagia</taxon>
        <taxon>Cytophagales</taxon>
        <taxon>Hymenobacteraceae</taxon>
        <taxon>Pontibacter</taxon>
    </lineage>
</organism>
<feature type="domain" description="SLH" evidence="8">
    <location>
        <begin position="587"/>
        <end position="650"/>
    </location>
</feature>
<dbReference type="GO" id="GO:0006508">
    <property type="term" value="P:proteolysis"/>
    <property type="evidence" value="ECO:0007669"/>
    <property type="project" value="UniProtKB-KW"/>
</dbReference>
<feature type="active site" description="Charge relay system" evidence="5 6">
    <location>
        <position position="195"/>
    </location>
</feature>
<evidence type="ECO:0000256" key="3">
    <source>
        <dbReference type="ARBA" id="ARBA00022801"/>
    </source>
</evidence>
<dbReference type="AlphaFoldDB" id="A0A0E3ZE18"/>
<keyword evidence="10" id="KW-1185">Reference proteome</keyword>
<dbReference type="InterPro" id="IPR001119">
    <property type="entry name" value="SLH_dom"/>
</dbReference>
<evidence type="ECO:0000256" key="5">
    <source>
        <dbReference type="PIRSR" id="PIRSR615500-1"/>
    </source>
</evidence>
<dbReference type="PROSITE" id="PS00138">
    <property type="entry name" value="SUBTILASE_SER"/>
    <property type="match status" value="1"/>
</dbReference>
<evidence type="ECO:0000256" key="4">
    <source>
        <dbReference type="ARBA" id="ARBA00022825"/>
    </source>
</evidence>
<dbReference type="PANTHER" id="PTHR43806:SF11">
    <property type="entry name" value="CEREVISIN-RELATED"/>
    <property type="match status" value="1"/>
</dbReference>
<evidence type="ECO:0000313" key="9">
    <source>
        <dbReference type="EMBL" id="AKD03518.1"/>
    </source>
</evidence>
<evidence type="ECO:0000256" key="7">
    <source>
        <dbReference type="SAM" id="SignalP"/>
    </source>
</evidence>
<proteinExistence type="inferred from homology"/>
<dbReference type="InterPro" id="IPR026444">
    <property type="entry name" value="Secre_tail"/>
</dbReference>
<comment type="similarity">
    <text evidence="1 6">Belongs to the peptidase S8 family.</text>
</comment>
<dbReference type="InterPro" id="IPR023828">
    <property type="entry name" value="Peptidase_S8_Ser-AS"/>
</dbReference>
<dbReference type="PROSITE" id="PS51892">
    <property type="entry name" value="SUBTILASE"/>
    <property type="match status" value="1"/>
</dbReference>
<dbReference type="PATRIC" id="fig|400092.3.peg.2345"/>
<feature type="active site" description="Charge relay system" evidence="5 6">
    <location>
        <position position="145"/>
    </location>
</feature>
<evidence type="ECO:0000256" key="2">
    <source>
        <dbReference type="ARBA" id="ARBA00022670"/>
    </source>
</evidence>
<reference evidence="9 10" key="1">
    <citation type="journal article" date="2015" name="Sci. Rep.">
        <title>Unraveling adaptation of Pontibacter korlensis to radiation and infertility in desert through complete genome and comparative transcriptomic analysis.</title>
        <authorList>
            <person name="Dai J."/>
            <person name="Dai W."/>
            <person name="Qiu C."/>
            <person name="Yang Z."/>
            <person name="Zhang Y."/>
            <person name="Zhou M."/>
            <person name="Zhang L."/>
            <person name="Fang C."/>
            <person name="Gao Q."/>
            <person name="Yang Q."/>
            <person name="Li X."/>
            <person name="Wang Z."/>
            <person name="Wang Z."/>
            <person name="Jia Z."/>
            <person name="Chen X."/>
        </authorList>
    </citation>
    <scope>NUCLEOTIDE SEQUENCE [LARGE SCALE GENOMIC DNA]</scope>
    <source>
        <strain evidence="9 10">X14-1T</strain>
    </source>
</reference>
<name>A0A0E3ZE18_9BACT</name>
<dbReference type="Proteomes" id="UP000033109">
    <property type="component" value="Chromosome"/>
</dbReference>
<dbReference type="Pfam" id="PF00395">
    <property type="entry name" value="SLH"/>
    <property type="match status" value="1"/>
</dbReference>
<keyword evidence="2 6" id="KW-0645">Protease</keyword>
<evidence type="ECO:0000256" key="1">
    <source>
        <dbReference type="ARBA" id="ARBA00011073"/>
    </source>
</evidence>
<accession>A0A0E3ZE18</accession>
<dbReference type="KEGG" id="pko:PKOR_10730"/>
<sequence>MKQLLTLVVALVLFTGSALAQATVDKELKQLLQTATSPIEVVVTFHGDSSPTPANLSLLNSLGITSGVSFQTLPIAGVLATASQIDALAKNEQVRSLYLNKKLIYYNYHDTHLTGVQRLRTDMEMTTKNGGLPVSGKGVTVVINDSGIDGTHEDLKLGKNLKQNVLGTTNLNSFTTLAPPTWLENVPNTDTNSGHGTHCAGTVGGLGTMSNGKYAGVATGADLIGYGSGGALFILDAIGGYDYALINQARYGIRVISNSWGSSGPFDPNNPVNVASLKAYQHNIISVFAAGNSGPGADTHNPYAVAPWVISVGAGDRYGRLADFSSRGLKGDKGTFTAGGRTWTYENRPTVVGPGVDVVSTRVLAPVSSLSVDMDAAELDPAHVPFYTHMSGTSMATPHVAGIVALMLDANPSLTADQVKSILELTATNIPGHESWEIGAGYVNAYAAVDHIFRSTSFGSTLNINRKFNSNINSREERIPFSINFDPILTSGNSETFEVTEGTTGIEAKILAGGVSGETGNPVNLSLISPDGQEYRSGIYVAFTLYHDRTVAVANPVPGTWTVKISGLNGIAIPEKIDGYVTTKQMLGATGLNDIAGHPAEASIKLAVSARLADGLSGGGFKPDEPLKRIQLADYLMMGQAVRQYMPTNGTSSFSDLKSDQLLLAESVSAKGAALRDRFHTNNGVILADGAGKFSPNGKVNRASLAYSLVQSLGLQQEALNRNGKAVTVNVDGKDYPIEDAKDIPAGLEGYVSVALELNLINAYYSVTQGPYDLLPTLHATFKPLQDVTRADFAVVITRTFTGWQTLAQPLVTSSTSELKAEPALWEKSFSYPNPFHGVTTINYGVEKDAYVTVEVFDVLGNKVQTLVAENMPAGNHSLKFDGSNLPSGTYIYRVNANGKVSSNRMMLVH</sequence>
<dbReference type="RefSeq" id="WP_046310683.1">
    <property type="nucleotide sequence ID" value="NZ_CBCSCY010000005.1"/>
</dbReference>
<keyword evidence="4 6" id="KW-0720">Serine protease</keyword>
<dbReference type="Gene3D" id="3.40.50.200">
    <property type="entry name" value="Peptidase S8/S53 domain"/>
    <property type="match status" value="1"/>
</dbReference>
<dbReference type="PANTHER" id="PTHR43806">
    <property type="entry name" value="PEPTIDASE S8"/>
    <property type="match status" value="1"/>
</dbReference>
<dbReference type="OrthoDB" id="9798386at2"/>
<keyword evidence="3 6" id="KW-0378">Hydrolase</keyword>
<dbReference type="InterPro" id="IPR022398">
    <property type="entry name" value="Peptidase_S8_His-AS"/>
</dbReference>
<dbReference type="STRING" id="400092.PKOR_10730"/>
<protein>
    <submittedName>
        <fullName evidence="9">Peptidase S8</fullName>
    </submittedName>
</protein>
<dbReference type="NCBIfam" id="TIGR04183">
    <property type="entry name" value="Por_Secre_tail"/>
    <property type="match status" value="1"/>
</dbReference>
<gene>
    <name evidence="9" type="ORF">PKOR_10730</name>
</gene>
<dbReference type="InterPro" id="IPR036852">
    <property type="entry name" value="Peptidase_S8/S53_dom_sf"/>
</dbReference>
<feature type="chain" id="PRO_5002416676" evidence="7">
    <location>
        <begin position="21"/>
        <end position="910"/>
    </location>
</feature>
<dbReference type="Pfam" id="PF00082">
    <property type="entry name" value="Peptidase_S8"/>
    <property type="match status" value="1"/>
</dbReference>
<dbReference type="GO" id="GO:0004252">
    <property type="term" value="F:serine-type endopeptidase activity"/>
    <property type="evidence" value="ECO:0007669"/>
    <property type="project" value="UniProtKB-UniRule"/>
</dbReference>
<dbReference type="InterPro" id="IPR000209">
    <property type="entry name" value="Peptidase_S8/S53_dom"/>
</dbReference>
<dbReference type="SUPFAM" id="SSF52743">
    <property type="entry name" value="Subtilisin-like"/>
    <property type="match status" value="1"/>
</dbReference>
<dbReference type="HOGENOM" id="CLU_344477_0_0_10"/>
<feature type="signal peptide" evidence="7">
    <location>
        <begin position="1"/>
        <end position="20"/>
    </location>
</feature>
<dbReference type="InterPro" id="IPR015500">
    <property type="entry name" value="Peptidase_S8_subtilisin-rel"/>
</dbReference>
<dbReference type="Pfam" id="PF18962">
    <property type="entry name" value="Por_Secre_tail"/>
    <property type="match status" value="1"/>
</dbReference>
<dbReference type="Gene3D" id="2.60.40.4070">
    <property type="match status" value="1"/>
</dbReference>
<keyword evidence="7" id="KW-0732">Signal</keyword>
<dbReference type="EMBL" id="CP009621">
    <property type="protein sequence ID" value="AKD03518.1"/>
    <property type="molecule type" value="Genomic_DNA"/>
</dbReference>
<dbReference type="PROSITE" id="PS51272">
    <property type="entry name" value="SLH"/>
    <property type="match status" value="2"/>
</dbReference>
<dbReference type="PRINTS" id="PR00723">
    <property type="entry name" value="SUBTILISIN"/>
</dbReference>
<dbReference type="InterPro" id="IPR050131">
    <property type="entry name" value="Peptidase_S8_subtilisin-like"/>
</dbReference>
<feature type="domain" description="SLH" evidence="8">
    <location>
        <begin position="735"/>
        <end position="811"/>
    </location>
</feature>
<feature type="active site" description="Charge relay system" evidence="5 6">
    <location>
        <position position="394"/>
    </location>
</feature>
<evidence type="ECO:0000313" key="10">
    <source>
        <dbReference type="Proteomes" id="UP000033109"/>
    </source>
</evidence>
<evidence type="ECO:0000259" key="8">
    <source>
        <dbReference type="PROSITE" id="PS51272"/>
    </source>
</evidence>
<dbReference type="PROSITE" id="PS00137">
    <property type="entry name" value="SUBTILASE_HIS"/>
    <property type="match status" value="1"/>
</dbReference>